<keyword evidence="15" id="KW-1185">Reference proteome</keyword>
<reference evidence="14 15" key="1">
    <citation type="submission" date="2024-01" db="EMBL/GenBank/DDBJ databases">
        <title>Genomic insights into the taxonomy and metabolism of the cyanobacterium Pannus brasiliensis CCIBt3594.</title>
        <authorList>
            <person name="Machado M."/>
            <person name="Botero N.B."/>
            <person name="Andreote A.P.D."/>
            <person name="Feitosa A.M.T."/>
            <person name="Popin R."/>
            <person name="Sivonen K."/>
            <person name="Fiore M.F."/>
        </authorList>
    </citation>
    <scope>NUCLEOTIDE SEQUENCE [LARGE SCALE GENOMIC DNA]</scope>
    <source>
        <strain evidence="14 15">CCIBt3594</strain>
    </source>
</reference>
<evidence type="ECO:0000313" key="14">
    <source>
        <dbReference type="EMBL" id="MEG3435664.1"/>
    </source>
</evidence>
<keyword evidence="6 12" id="KW-0812">Transmembrane</keyword>
<feature type="transmembrane region" description="Helical" evidence="12">
    <location>
        <begin position="330"/>
        <end position="359"/>
    </location>
</feature>
<feature type="transmembrane region" description="Helical" evidence="12">
    <location>
        <begin position="421"/>
        <end position="442"/>
    </location>
</feature>
<feature type="transmembrane region" description="Helical" evidence="12">
    <location>
        <begin position="27"/>
        <end position="49"/>
    </location>
</feature>
<evidence type="ECO:0000256" key="11">
    <source>
        <dbReference type="ARBA" id="ARBA00023136"/>
    </source>
</evidence>
<feature type="transmembrane region" description="Helical" evidence="12">
    <location>
        <begin position="225"/>
        <end position="242"/>
    </location>
</feature>
<evidence type="ECO:0000256" key="5">
    <source>
        <dbReference type="ARBA" id="ARBA00022617"/>
    </source>
</evidence>
<evidence type="ECO:0000256" key="8">
    <source>
        <dbReference type="ARBA" id="ARBA00022982"/>
    </source>
</evidence>
<keyword evidence="7 12" id="KW-0479">Metal-binding</keyword>
<evidence type="ECO:0000256" key="1">
    <source>
        <dbReference type="ARBA" id="ARBA00004651"/>
    </source>
</evidence>
<dbReference type="EMBL" id="JBAFSM010000001">
    <property type="protein sequence ID" value="MEG3435664.1"/>
    <property type="molecule type" value="Genomic_DNA"/>
</dbReference>
<dbReference type="Proteomes" id="UP001328733">
    <property type="component" value="Unassembled WGS sequence"/>
</dbReference>
<evidence type="ECO:0000256" key="13">
    <source>
        <dbReference type="SAM" id="MobiDB-lite"/>
    </source>
</evidence>
<keyword evidence="8 12" id="KW-0249">Electron transport</keyword>
<feature type="transmembrane region" description="Helical" evidence="12">
    <location>
        <begin position="61"/>
        <end position="78"/>
    </location>
</feature>
<dbReference type="GO" id="GO:0005886">
    <property type="term" value="C:plasma membrane"/>
    <property type="evidence" value="ECO:0007669"/>
    <property type="project" value="UniProtKB-SubCell"/>
</dbReference>
<dbReference type="GO" id="GO:0009055">
    <property type="term" value="F:electron transfer activity"/>
    <property type="evidence" value="ECO:0007669"/>
    <property type="project" value="UniProtKB-UniRule"/>
</dbReference>
<evidence type="ECO:0000256" key="9">
    <source>
        <dbReference type="ARBA" id="ARBA00022989"/>
    </source>
</evidence>
<gene>
    <name evidence="14" type="ORF">V0288_00905</name>
</gene>
<dbReference type="AlphaFoldDB" id="A0AAW9QKI9"/>
<keyword evidence="9 12" id="KW-1133">Transmembrane helix</keyword>
<feature type="transmembrane region" description="Helical" evidence="12">
    <location>
        <begin position="98"/>
        <end position="124"/>
    </location>
</feature>
<keyword evidence="4 12" id="KW-1003">Cell membrane</keyword>
<accession>A0AAW9QKI9</accession>
<comment type="subcellular location">
    <subcellularLocation>
        <location evidence="1">Cell membrane</location>
        <topology evidence="1">Multi-pass membrane protein</topology>
    </subcellularLocation>
</comment>
<dbReference type="RefSeq" id="WP_332863111.1">
    <property type="nucleotide sequence ID" value="NZ_JBAFSM010000001.1"/>
</dbReference>
<sequence length="485" mass="54373">MEIATNFWSDTVVLSRMQFALTASIHMLWPALTTGVGIYLVIIEGLWLKTRDPDYYYHARFWAKLYALNFGVGVATGIPMEFQFGTNWGPFSEAVGNFFGSVIGFEASWAFMLEAAFLGIMLFGWERVNPIVHYLSTIFVAIGANLSTFWILTANSWMQTPAGGEMIDGKFIVHDYFRAIANPFTAKSVLHMFLATLETSLFVIAGISAWYILKNRHKDFFSKSFKLSLSVIIAVAPLQIYAGHLSAEQVYRYQPAKLAAMEAQWETVPAGGPADWSVLALPNNRAERNDREWVIPNALGYILELKRNLSEPVYGLKEWEPNDRPRLVGLIYYSFRTMVGIGFLLAGLMAISVLYWLIGGLSGERIDRARWLLRAWIFAAPLGFIAIDTGWIVRCVGRQPWTLYGQIRTVDSASSIPAGNVVASLSGFTVAYLLLLIAYAYFGSRIIRRGPRFDLPVPSLEPTRPAIDTTPGEFEPNERPVEAKQ</sequence>
<evidence type="ECO:0000256" key="2">
    <source>
        <dbReference type="ARBA" id="ARBA00009819"/>
    </source>
</evidence>
<feature type="region of interest" description="Disordered" evidence="13">
    <location>
        <begin position="460"/>
        <end position="485"/>
    </location>
</feature>
<evidence type="ECO:0000313" key="15">
    <source>
        <dbReference type="Proteomes" id="UP001328733"/>
    </source>
</evidence>
<dbReference type="GO" id="GO:0019646">
    <property type="term" value="P:aerobic electron transport chain"/>
    <property type="evidence" value="ECO:0007669"/>
    <property type="project" value="InterPro"/>
</dbReference>
<dbReference type="GO" id="GO:0020037">
    <property type="term" value="F:heme binding"/>
    <property type="evidence" value="ECO:0007669"/>
    <property type="project" value="TreeGrafter"/>
</dbReference>
<feature type="transmembrane region" description="Helical" evidence="12">
    <location>
        <begin position="131"/>
        <end position="152"/>
    </location>
</feature>
<dbReference type="GO" id="GO:0046872">
    <property type="term" value="F:metal ion binding"/>
    <property type="evidence" value="ECO:0007669"/>
    <property type="project" value="UniProtKB-UniRule"/>
</dbReference>
<comment type="caution">
    <text evidence="14">The sequence shown here is derived from an EMBL/GenBank/DDBJ whole genome shotgun (WGS) entry which is preliminary data.</text>
</comment>
<evidence type="ECO:0000256" key="3">
    <source>
        <dbReference type="ARBA" id="ARBA00022448"/>
    </source>
</evidence>
<dbReference type="PANTHER" id="PTHR30365">
    <property type="entry name" value="CYTOCHROME D UBIQUINOL OXIDASE"/>
    <property type="match status" value="1"/>
</dbReference>
<evidence type="ECO:0000256" key="7">
    <source>
        <dbReference type="ARBA" id="ARBA00022723"/>
    </source>
</evidence>
<dbReference type="PIRSF" id="PIRSF006446">
    <property type="entry name" value="Cyt_quinol_oxidase_1"/>
    <property type="match status" value="1"/>
</dbReference>
<dbReference type="GO" id="GO:0016682">
    <property type="term" value="F:oxidoreductase activity, acting on diphenols and related substances as donors, oxygen as acceptor"/>
    <property type="evidence" value="ECO:0007669"/>
    <property type="project" value="TreeGrafter"/>
</dbReference>
<keyword evidence="10 12" id="KW-0408">Iron</keyword>
<keyword evidence="3 12" id="KW-0813">Transport</keyword>
<organism evidence="14 15">
    <name type="scientific">Pannus brasiliensis CCIBt3594</name>
    <dbReference type="NCBI Taxonomy" id="1427578"/>
    <lineage>
        <taxon>Bacteria</taxon>
        <taxon>Bacillati</taxon>
        <taxon>Cyanobacteriota</taxon>
        <taxon>Cyanophyceae</taxon>
        <taxon>Oscillatoriophycideae</taxon>
        <taxon>Chroococcales</taxon>
        <taxon>Microcystaceae</taxon>
        <taxon>Pannus</taxon>
    </lineage>
</organism>
<feature type="compositionally biased region" description="Basic and acidic residues" evidence="13">
    <location>
        <begin position="476"/>
        <end position="485"/>
    </location>
</feature>
<evidence type="ECO:0000256" key="12">
    <source>
        <dbReference type="PIRNR" id="PIRNR006446"/>
    </source>
</evidence>
<evidence type="ECO:0000256" key="6">
    <source>
        <dbReference type="ARBA" id="ARBA00022692"/>
    </source>
</evidence>
<evidence type="ECO:0000256" key="4">
    <source>
        <dbReference type="ARBA" id="ARBA00022475"/>
    </source>
</evidence>
<proteinExistence type="inferred from homology"/>
<feature type="transmembrane region" description="Helical" evidence="12">
    <location>
        <begin position="192"/>
        <end position="213"/>
    </location>
</feature>
<protein>
    <submittedName>
        <fullName evidence="14">Cytochrome ubiquinol oxidase subunit I</fullName>
    </submittedName>
</protein>
<evidence type="ECO:0000256" key="10">
    <source>
        <dbReference type="ARBA" id="ARBA00023004"/>
    </source>
</evidence>
<keyword evidence="5 12" id="KW-0349">Heme</keyword>
<comment type="similarity">
    <text evidence="2 12">Belongs to the cytochrome ubiquinol oxidase subunit 1 family.</text>
</comment>
<dbReference type="GO" id="GO:0070069">
    <property type="term" value="C:cytochrome complex"/>
    <property type="evidence" value="ECO:0007669"/>
    <property type="project" value="UniProtKB-UniRule"/>
</dbReference>
<keyword evidence="11 12" id="KW-0472">Membrane</keyword>
<feature type="transmembrane region" description="Helical" evidence="12">
    <location>
        <begin position="371"/>
        <end position="393"/>
    </location>
</feature>
<dbReference type="InterPro" id="IPR002585">
    <property type="entry name" value="Cyt-d_ubiquinol_oxidase_su_1"/>
</dbReference>
<name>A0AAW9QKI9_9CHRO</name>
<dbReference type="Pfam" id="PF01654">
    <property type="entry name" value="Cyt_bd_oxida_I"/>
    <property type="match status" value="1"/>
</dbReference>
<dbReference type="PANTHER" id="PTHR30365:SF14">
    <property type="entry name" value="CYTOCHROME BD MENAQUINOL OXIDASE SUBUNIT I-RELATED"/>
    <property type="match status" value="1"/>
</dbReference>